<protein>
    <submittedName>
        <fullName evidence="1">Uncharacterized protein</fullName>
    </submittedName>
</protein>
<comment type="caution">
    <text evidence="1">The sequence shown here is derived from an EMBL/GenBank/DDBJ whole genome shotgun (WGS) entry which is preliminary data.</text>
</comment>
<organism evidence="1 2">
    <name type="scientific">Didymella heteroderae</name>
    <dbReference type="NCBI Taxonomy" id="1769908"/>
    <lineage>
        <taxon>Eukaryota</taxon>
        <taxon>Fungi</taxon>
        <taxon>Dikarya</taxon>
        <taxon>Ascomycota</taxon>
        <taxon>Pezizomycotina</taxon>
        <taxon>Dothideomycetes</taxon>
        <taxon>Pleosporomycetidae</taxon>
        <taxon>Pleosporales</taxon>
        <taxon>Pleosporineae</taxon>
        <taxon>Didymellaceae</taxon>
        <taxon>Didymella</taxon>
    </lineage>
</organism>
<reference evidence="1" key="1">
    <citation type="submission" date="2019-04" db="EMBL/GenBank/DDBJ databases">
        <title>Sequencing of skin fungus with MAO and IRED activity.</title>
        <authorList>
            <person name="Marsaioli A.J."/>
            <person name="Bonatto J.M.C."/>
            <person name="Reis Junior O."/>
        </authorList>
    </citation>
    <scope>NUCLEOTIDE SEQUENCE</scope>
    <source>
        <strain evidence="1">28M1</strain>
    </source>
</reference>
<name>A0A9P4WUJ1_9PLEO</name>
<evidence type="ECO:0000313" key="1">
    <source>
        <dbReference type="EMBL" id="KAF3042328.1"/>
    </source>
</evidence>
<evidence type="ECO:0000313" key="2">
    <source>
        <dbReference type="Proteomes" id="UP000758155"/>
    </source>
</evidence>
<sequence>MAPAPLRNRRRIRQETIGQHTITLIAEYLQFNNHKLSIPDRLNGVDGYGVASRFFDALLTHTDKLDDLELALSPQGSQSAWFGIPGWKVHLGEVILQPEVLGIRNA</sequence>
<gene>
    <name evidence="1" type="ORF">E8E12_001965</name>
</gene>
<dbReference type="AlphaFoldDB" id="A0A9P4WUJ1"/>
<dbReference type="EMBL" id="SWKV01000016">
    <property type="protein sequence ID" value="KAF3042328.1"/>
    <property type="molecule type" value="Genomic_DNA"/>
</dbReference>
<proteinExistence type="predicted"/>
<keyword evidence="2" id="KW-1185">Reference proteome</keyword>
<accession>A0A9P4WUJ1</accession>
<dbReference type="Proteomes" id="UP000758155">
    <property type="component" value="Unassembled WGS sequence"/>
</dbReference>